<evidence type="ECO:0000313" key="10">
    <source>
        <dbReference type="EMBL" id="HIU69777.1"/>
    </source>
</evidence>
<evidence type="ECO:0000256" key="3">
    <source>
        <dbReference type="ARBA" id="ARBA00004892"/>
    </source>
</evidence>
<dbReference type="GO" id="GO:0042840">
    <property type="term" value="P:D-glucuronate catabolic process"/>
    <property type="evidence" value="ECO:0007669"/>
    <property type="project" value="TreeGrafter"/>
</dbReference>
<evidence type="ECO:0000256" key="8">
    <source>
        <dbReference type="ARBA" id="ARBA00023239"/>
    </source>
</evidence>
<evidence type="ECO:0000256" key="4">
    <source>
        <dbReference type="ARBA" id="ARBA00007389"/>
    </source>
</evidence>
<evidence type="ECO:0000256" key="2">
    <source>
        <dbReference type="ARBA" id="ARBA00002713"/>
    </source>
</evidence>
<dbReference type="PANTHER" id="PTHR30387">
    <property type="entry name" value="MANNONATE DEHYDRATASE"/>
    <property type="match status" value="1"/>
</dbReference>
<keyword evidence="6 9" id="KW-0408">Iron</keyword>
<comment type="cofactor">
    <cofactor evidence="9">
        <name>Fe(2+)</name>
        <dbReference type="ChEBI" id="CHEBI:29033"/>
    </cofactor>
    <cofactor evidence="9">
        <name>Mn(2+)</name>
        <dbReference type="ChEBI" id="CHEBI:29035"/>
    </cofactor>
</comment>
<comment type="caution">
    <text evidence="10">The sequence shown here is derived from an EMBL/GenBank/DDBJ whole genome shotgun (WGS) entry which is preliminary data.</text>
</comment>
<dbReference type="PANTHER" id="PTHR30387:SF2">
    <property type="entry name" value="MANNONATE DEHYDRATASE"/>
    <property type="match status" value="1"/>
</dbReference>
<evidence type="ECO:0000256" key="9">
    <source>
        <dbReference type="HAMAP-Rule" id="MF_00106"/>
    </source>
</evidence>
<dbReference type="NCBIfam" id="TIGR00695">
    <property type="entry name" value="uxuA"/>
    <property type="match status" value="1"/>
</dbReference>
<dbReference type="HAMAP" id="MF_00106">
    <property type="entry name" value="UxuA"/>
    <property type="match status" value="1"/>
</dbReference>
<evidence type="ECO:0000313" key="11">
    <source>
        <dbReference type="Proteomes" id="UP000824125"/>
    </source>
</evidence>
<comment type="catalytic activity">
    <reaction evidence="1 9">
        <text>D-mannonate = 2-dehydro-3-deoxy-D-gluconate + H2O</text>
        <dbReference type="Rhea" id="RHEA:20097"/>
        <dbReference type="ChEBI" id="CHEBI:15377"/>
        <dbReference type="ChEBI" id="CHEBI:17767"/>
        <dbReference type="ChEBI" id="CHEBI:57990"/>
        <dbReference type="EC" id="4.2.1.8"/>
    </reaction>
</comment>
<dbReference type="GO" id="GO:0008198">
    <property type="term" value="F:ferrous iron binding"/>
    <property type="evidence" value="ECO:0007669"/>
    <property type="project" value="TreeGrafter"/>
</dbReference>
<comment type="similarity">
    <text evidence="4 9">Belongs to the mannonate dehydratase family.</text>
</comment>
<accession>A0A9D1MWC3</accession>
<dbReference type="GO" id="GO:0030145">
    <property type="term" value="F:manganese ion binding"/>
    <property type="evidence" value="ECO:0007669"/>
    <property type="project" value="TreeGrafter"/>
</dbReference>
<dbReference type="PIRSF" id="PIRSF016049">
    <property type="entry name" value="Man_dehyd"/>
    <property type="match status" value="1"/>
</dbReference>
<name>A0A9D1MWC3_9FIRM</name>
<evidence type="ECO:0000256" key="5">
    <source>
        <dbReference type="ARBA" id="ARBA00012927"/>
    </source>
</evidence>
<dbReference type="InterPro" id="IPR004628">
    <property type="entry name" value="Man_deHydtase"/>
</dbReference>
<dbReference type="NCBIfam" id="NF003027">
    <property type="entry name" value="PRK03906.1"/>
    <property type="match status" value="1"/>
</dbReference>
<keyword evidence="8 9" id="KW-0456">Lyase</keyword>
<dbReference type="SUPFAM" id="SSF51658">
    <property type="entry name" value="Xylose isomerase-like"/>
    <property type="match status" value="1"/>
</dbReference>
<dbReference type="Gene3D" id="3.20.20.150">
    <property type="entry name" value="Divalent-metal-dependent TIM barrel enzymes"/>
    <property type="match status" value="1"/>
</dbReference>
<evidence type="ECO:0000256" key="7">
    <source>
        <dbReference type="ARBA" id="ARBA00023211"/>
    </source>
</evidence>
<keyword evidence="7 9" id="KW-0464">Manganese</keyword>
<reference evidence="10" key="1">
    <citation type="submission" date="2020-10" db="EMBL/GenBank/DDBJ databases">
        <authorList>
            <person name="Gilroy R."/>
        </authorList>
    </citation>
    <scope>NUCLEOTIDE SEQUENCE</scope>
    <source>
        <strain evidence="10">CHK176-6737</strain>
    </source>
</reference>
<proteinExistence type="inferred from homology"/>
<sequence>MQMTFRWFGKEKDTISLEQIRQIPGVTGIVPALHDLPAGEAWPMARVQQMHDEITAAGFTMECIESVNVHEDIKIGLPSRDQYIENYITSIQNLAKVGVKVICYNFMPVFDWTRTDLYMPLPDGSTCLCYDGKQVEGKSPEDMFREIDENSNGYAMPGWETERMGEIKELFEKYKGVTADDLWNNLKYFLEAIMPTCEACDVKMAIHPDDPPWGIFGLPRIITGKDAIEKLFALVPSKYNGLTLCTGSLGASPKNDMVDIIRAAQGRIYFAHLRNVAINDQWFNETAHESACGSLDMYAIVKALQETGFDGYIRPDHGRMIWGEVARPGYGLFDRALGVSYLNGLWEAVEKSRKEK</sequence>
<evidence type="ECO:0000256" key="6">
    <source>
        <dbReference type="ARBA" id="ARBA00023004"/>
    </source>
</evidence>
<protein>
    <recommendedName>
        <fullName evidence="5 9">Mannonate dehydratase</fullName>
        <ecNumber evidence="5 9">4.2.1.8</ecNumber>
    </recommendedName>
    <alternativeName>
        <fullName evidence="9">D-mannonate hydro-lyase</fullName>
    </alternativeName>
</protein>
<organism evidence="10 11">
    <name type="scientific">Candidatus Scybalenecus merdavium</name>
    <dbReference type="NCBI Taxonomy" id="2840939"/>
    <lineage>
        <taxon>Bacteria</taxon>
        <taxon>Bacillati</taxon>
        <taxon>Bacillota</taxon>
        <taxon>Clostridia</taxon>
        <taxon>Eubacteriales</taxon>
        <taxon>Oscillospiraceae</taxon>
        <taxon>Oscillospiraceae incertae sedis</taxon>
        <taxon>Candidatus Scybalenecus</taxon>
    </lineage>
</organism>
<dbReference type="GO" id="GO:0008927">
    <property type="term" value="F:mannonate dehydratase activity"/>
    <property type="evidence" value="ECO:0007669"/>
    <property type="project" value="UniProtKB-UniRule"/>
</dbReference>
<evidence type="ECO:0000256" key="1">
    <source>
        <dbReference type="ARBA" id="ARBA00001794"/>
    </source>
</evidence>
<dbReference type="EC" id="4.2.1.8" evidence="5 9"/>
<dbReference type="Proteomes" id="UP000824125">
    <property type="component" value="Unassembled WGS sequence"/>
</dbReference>
<gene>
    <name evidence="9 10" type="primary">uxuA</name>
    <name evidence="10" type="ORF">IAD23_07470</name>
</gene>
<comment type="function">
    <text evidence="2 9">Catalyzes the dehydration of D-mannonate.</text>
</comment>
<reference evidence="10" key="2">
    <citation type="journal article" date="2021" name="PeerJ">
        <title>Extensive microbial diversity within the chicken gut microbiome revealed by metagenomics and culture.</title>
        <authorList>
            <person name="Gilroy R."/>
            <person name="Ravi A."/>
            <person name="Getino M."/>
            <person name="Pursley I."/>
            <person name="Horton D.L."/>
            <person name="Alikhan N.F."/>
            <person name="Baker D."/>
            <person name="Gharbi K."/>
            <person name="Hall N."/>
            <person name="Watson M."/>
            <person name="Adriaenssens E.M."/>
            <person name="Foster-Nyarko E."/>
            <person name="Jarju S."/>
            <person name="Secka A."/>
            <person name="Antonio M."/>
            <person name="Oren A."/>
            <person name="Chaudhuri R.R."/>
            <person name="La Ragione R."/>
            <person name="Hildebrand F."/>
            <person name="Pallen M.J."/>
        </authorList>
    </citation>
    <scope>NUCLEOTIDE SEQUENCE</scope>
    <source>
        <strain evidence="10">CHK176-6737</strain>
    </source>
</reference>
<comment type="pathway">
    <text evidence="3 9">Carbohydrate metabolism; pentose and glucuronate interconversion.</text>
</comment>
<dbReference type="EMBL" id="DVNM01000042">
    <property type="protein sequence ID" value="HIU69777.1"/>
    <property type="molecule type" value="Genomic_DNA"/>
</dbReference>
<dbReference type="Pfam" id="PF03786">
    <property type="entry name" value="UxuA"/>
    <property type="match status" value="1"/>
</dbReference>
<dbReference type="InterPro" id="IPR036237">
    <property type="entry name" value="Xyl_isomerase-like_sf"/>
</dbReference>
<dbReference type="AlphaFoldDB" id="A0A9D1MWC3"/>